<reference evidence="1" key="1">
    <citation type="submission" date="2009-02" db="EMBL/GenBank/DDBJ databases">
        <title>The Genome Sequence of Ajellomyces capsulatus strain G186AR.</title>
        <authorList>
            <consortium name="The Broad Institute Genome Sequencing Platform"/>
            <person name="Champion M."/>
            <person name="Cuomo C."/>
            <person name="Ma L.-J."/>
            <person name="Henn M.R."/>
            <person name="Sil A."/>
            <person name="Goldman B."/>
            <person name="Young S.K."/>
            <person name="Kodira C.D."/>
            <person name="Zeng Q."/>
            <person name="Koehrsen M."/>
            <person name="Alvarado L."/>
            <person name="Berlin A."/>
            <person name="Borenstein D."/>
            <person name="Chen Z."/>
            <person name="Engels R."/>
            <person name="Freedman E."/>
            <person name="Gellesch M."/>
            <person name="Goldberg J."/>
            <person name="Griggs A."/>
            <person name="Gujja S."/>
            <person name="Heiman D."/>
            <person name="Hepburn T."/>
            <person name="Howarth C."/>
            <person name="Jen D."/>
            <person name="Larson L."/>
            <person name="Lewis B."/>
            <person name="Mehta T."/>
            <person name="Park D."/>
            <person name="Pearson M."/>
            <person name="Roberts A."/>
            <person name="Saif S."/>
            <person name="Shea T."/>
            <person name="Shenoy N."/>
            <person name="Sisk P."/>
            <person name="Stolte C."/>
            <person name="Sykes S."/>
            <person name="Walk T."/>
            <person name="White J."/>
            <person name="Yandava C."/>
            <person name="Klein B."/>
            <person name="McEwen J.G."/>
            <person name="Puccia R."/>
            <person name="Goldman G.H."/>
            <person name="Felipe M.S."/>
            <person name="Nino-Vega G."/>
            <person name="San-Blas G."/>
            <person name="Taylor J."/>
            <person name="Mendoza L."/>
            <person name="Galagan J."/>
            <person name="Nusbaum C."/>
            <person name="Birren B."/>
        </authorList>
    </citation>
    <scope>NUCLEOTIDE SEQUENCE</scope>
    <source>
        <strain evidence="1">G186AR</strain>
    </source>
</reference>
<keyword evidence="2" id="KW-1185">Reference proteome</keyword>
<organism evidence="1 2">
    <name type="scientific">Ajellomyces capsulatus (strain G186AR / H82 / ATCC MYA-2454 / RMSCC 2432)</name>
    <name type="common">Darling's disease fungus</name>
    <name type="synonym">Histoplasma capsulatum</name>
    <dbReference type="NCBI Taxonomy" id="447093"/>
    <lineage>
        <taxon>Eukaryota</taxon>
        <taxon>Fungi</taxon>
        <taxon>Dikarya</taxon>
        <taxon>Ascomycota</taxon>
        <taxon>Pezizomycotina</taxon>
        <taxon>Eurotiomycetes</taxon>
        <taxon>Eurotiomycetidae</taxon>
        <taxon>Onygenales</taxon>
        <taxon>Ajellomycetaceae</taxon>
        <taxon>Histoplasma</taxon>
    </lineage>
</organism>
<dbReference type="GeneID" id="69042094"/>
<accession>C0P0Z8</accession>
<evidence type="ECO:0000313" key="2">
    <source>
        <dbReference type="Proteomes" id="UP000001631"/>
    </source>
</evidence>
<name>C0P0Z8_AJECG</name>
<dbReference type="Proteomes" id="UP000001631">
    <property type="component" value="Unassembled WGS sequence"/>
</dbReference>
<dbReference type="AlphaFoldDB" id="C0P0Z8"/>
<evidence type="ECO:0000313" key="1">
    <source>
        <dbReference type="EMBL" id="EEH02634.1"/>
    </source>
</evidence>
<dbReference type="HOGENOM" id="CLU_1824769_0_0_1"/>
<dbReference type="RefSeq" id="XP_045283115.1">
    <property type="nucleotide sequence ID" value="XM_045436127.1"/>
</dbReference>
<protein>
    <submittedName>
        <fullName evidence="1">Uncharacterized protein</fullName>
    </submittedName>
</protein>
<dbReference type="InParanoid" id="C0P0Z8"/>
<proteinExistence type="predicted"/>
<dbReference type="EMBL" id="GG663383">
    <property type="protein sequence ID" value="EEH02634.1"/>
    <property type="molecule type" value="Genomic_DNA"/>
</dbReference>
<sequence length="141" mass="15411">MRLEKIKLKMKLKMRLKIEEVGVEAEVVDCYITLHPRVSRAAPRPVASDVLWGNPGYVRGNSGGISCLAAANGVTSETAYYMYVIGGSGYGVFEPDPHNNQVICRGAVTQPSTPLHITWLLLLNDLLDFTPTKELLVPGTV</sequence>
<gene>
    <name evidence="1" type="ORF">HCBG_09078</name>
</gene>